<dbReference type="InterPro" id="IPR050712">
    <property type="entry name" value="NAD(P)H-dep_reductase"/>
</dbReference>
<proteinExistence type="predicted"/>
<dbReference type="Proteomes" id="UP000248925">
    <property type="component" value="Unassembled WGS sequence"/>
</dbReference>
<dbReference type="GO" id="GO:0010181">
    <property type="term" value="F:FMN binding"/>
    <property type="evidence" value="ECO:0007669"/>
    <property type="project" value="TreeGrafter"/>
</dbReference>
<dbReference type="InterPro" id="IPR005025">
    <property type="entry name" value="FMN_Rdtase-like_dom"/>
</dbReference>
<dbReference type="GO" id="GO:0016491">
    <property type="term" value="F:oxidoreductase activity"/>
    <property type="evidence" value="ECO:0007669"/>
    <property type="project" value="InterPro"/>
</dbReference>
<evidence type="ECO:0000313" key="3">
    <source>
        <dbReference type="Proteomes" id="UP000248925"/>
    </source>
</evidence>
<keyword evidence="3" id="KW-1185">Reference proteome</keyword>
<protein>
    <submittedName>
        <fullName evidence="2">NADPH-dependent FMN reductase</fullName>
    </submittedName>
</protein>
<reference evidence="2 3" key="1">
    <citation type="journal article" date="2018" name="Sci. Rep.">
        <title>Rhizobium tumorigenes sp. nov., a novel plant tumorigenic bacterium isolated from cane gall tumors on thornless blackberry.</title>
        <authorList>
            <person name="Kuzmanovi N."/>
            <person name="Smalla K."/>
            <person name="Gronow S."/>
            <person name="PuBawska J."/>
        </authorList>
    </citation>
    <scope>NUCLEOTIDE SEQUENCE [LARGE SCALE GENOMIC DNA]</scope>
    <source>
        <strain evidence="2 3">CCBAU 85046</strain>
    </source>
</reference>
<comment type="caution">
    <text evidence="2">The sequence shown here is derived from an EMBL/GenBank/DDBJ whole genome shotgun (WGS) entry which is preliminary data.</text>
</comment>
<evidence type="ECO:0000313" key="2">
    <source>
        <dbReference type="EMBL" id="PZM10606.1"/>
    </source>
</evidence>
<accession>A0A2W4E4Y5</accession>
<dbReference type="RefSeq" id="WP_111162545.1">
    <property type="nucleotide sequence ID" value="NZ_PCDP01000048.1"/>
</dbReference>
<dbReference type="Pfam" id="PF03358">
    <property type="entry name" value="FMN_red"/>
    <property type="match status" value="1"/>
</dbReference>
<sequence length="191" mass="20064">MKLVGISGSLRKGSFNTALLHAAVGVAPKGVELVAATIHGVPLYDADVESGDGLPGKVQELKELVAAADGLMLFTPEYNNSIPGVFKNAIDWMTRPSSDIERIFKARPVAVLGASPGNFGTILSQNGWLPVLRTLGTDPWFGGRLMVSRAGTAFDADGVIIDEKVRGNLATFIEGFADFVASRRGVSAAGH</sequence>
<dbReference type="EMBL" id="PCDP01000048">
    <property type="protein sequence ID" value="PZM10606.1"/>
    <property type="molecule type" value="Genomic_DNA"/>
</dbReference>
<dbReference type="PANTHER" id="PTHR30543:SF21">
    <property type="entry name" value="NAD(P)H-DEPENDENT FMN REDUCTASE LOT6"/>
    <property type="match status" value="1"/>
</dbReference>
<dbReference type="GO" id="GO:0005829">
    <property type="term" value="C:cytosol"/>
    <property type="evidence" value="ECO:0007669"/>
    <property type="project" value="TreeGrafter"/>
</dbReference>
<evidence type="ECO:0000259" key="1">
    <source>
        <dbReference type="Pfam" id="PF03358"/>
    </source>
</evidence>
<organism evidence="2 3">
    <name type="scientific">Rhizobium tubonense</name>
    <dbReference type="NCBI Taxonomy" id="484088"/>
    <lineage>
        <taxon>Bacteria</taxon>
        <taxon>Pseudomonadati</taxon>
        <taxon>Pseudomonadota</taxon>
        <taxon>Alphaproteobacteria</taxon>
        <taxon>Hyphomicrobiales</taxon>
        <taxon>Rhizobiaceae</taxon>
        <taxon>Rhizobium/Agrobacterium group</taxon>
        <taxon>Rhizobium</taxon>
    </lineage>
</organism>
<name>A0A2W4E4Y5_9HYPH</name>
<dbReference type="Gene3D" id="3.40.50.360">
    <property type="match status" value="1"/>
</dbReference>
<dbReference type="PANTHER" id="PTHR30543">
    <property type="entry name" value="CHROMATE REDUCTASE"/>
    <property type="match status" value="1"/>
</dbReference>
<dbReference type="AlphaFoldDB" id="A0A2W4E4Y5"/>
<dbReference type="OrthoDB" id="9812295at2"/>
<dbReference type="SUPFAM" id="SSF52218">
    <property type="entry name" value="Flavoproteins"/>
    <property type="match status" value="1"/>
</dbReference>
<feature type="domain" description="NADPH-dependent FMN reductase-like" evidence="1">
    <location>
        <begin position="1"/>
        <end position="147"/>
    </location>
</feature>
<dbReference type="InterPro" id="IPR029039">
    <property type="entry name" value="Flavoprotein-like_sf"/>
</dbReference>
<gene>
    <name evidence="2" type="ORF">CPY51_22840</name>
</gene>